<keyword evidence="2" id="KW-0723">Serine/threonine-protein kinase</keyword>
<dbReference type="Gene3D" id="3.30.200.20">
    <property type="entry name" value="Phosphorylase Kinase, domain 1"/>
    <property type="match status" value="1"/>
</dbReference>
<dbReference type="PROSITE" id="PS50011">
    <property type="entry name" value="PROTEIN_KINASE_DOM"/>
    <property type="match status" value="1"/>
</dbReference>
<evidence type="ECO:0000256" key="6">
    <source>
        <dbReference type="ARBA" id="ARBA00022840"/>
    </source>
</evidence>
<protein>
    <recommendedName>
        <fullName evidence="1">non-specific serine/threonine protein kinase</fullName>
        <ecNumber evidence="1">2.7.11.1</ecNumber>
    </recommendedName>
</protein>
<dbReference type="SMART" id="SM00220">
    <property type="entry name" value="S_TKc"/>
    <property type="match status" value="1"/>
</dbReference>
<dbReference type="EMBL" id="JBEGDP010000017">
    <property type="protein sequence ID" value="MEQ7848429.1"/>
    <property type="molecule type" value="Genomic_DNA"/>
</dbReference>
<evidence type="ECO:0000256" key="5">
    <source>
        <dbReference type="ARBA" id="ARBA00022777"/>
    </source>
</evidence>
<feature type="region of interest" description="Disordered" evidence="8">
    <location>
        <begin position="330"/>
        <end position="374"/>
    </location>
</feature>
<dbReference type="Proteomes" id="UP001482520">
    <property type="component" value="Unassembled WGS sequence"/>
</dbReference>
<dbReference type="InterPro" id="IPR017441">
    <property type="entry name" value="Protein_kinase_ATP_BS"/>
</dbReference>
<dbReference type="Pfam" id="PF00069">
    <property type="entry name" value="Pkinase"/>
    <property type="match status" value="2"/>
</dbReference>
<dbReference type="Gene3D" id="1.10.510.10">
    <property type="entry name" value="Transferase(Phosphotransferase) domain 1"/>
    <property type="match status" value="1"/>
</dbReference>
<evidence type="ECO:0000259" key="10">
    <source>
        <dbReference type="PROSITE" id="PS50011"/>
    </source>
</evidence>
<organism evidence="11 12">
    <name type="scientific">Nocardioides kribbensis</name>
    <dbReference type="NCBI Taxonomy" id="305517"/>
    <lineage>
        <taxon>Bacteria</taxon>
        <taxon>Bacillati</taxon>
        <taxon>Actinomycetota</taxon>
        <taxon>Actinomycetes</taxon>
        <taxon>Propionibacteriales</taxon>
        <taxon>Nocardioidaceae</taxon>
        <taxon>Nocardioides</taxon>
    </lineage>
</organism>
<keyword evidence="3 11" id="KW-0808">Transferase</keyword>
<dbReference type="GO" id="GO:0004674">
    <property type="term" value="F:protein serine/threonine kinase activity"/>
    <property type="evidence" value="ECO:0007669"/>
    <property type="project" value="UniProtKB-EC"/>
</dbReference>
<gene>
    <name evidence="11" type="ORF">V6R90_14185</name>
</gene>
<dbReference type="InterPro" id="IPR011009">
    <property type="entry name" value="Kinase-like_dom_sf"/>
</dbReference>
<dbReference type="InterPro" id="IPR000719">
    <property type="entry name" value="Prot_kinase_dom"/>
</dbReference>
<keyword evidence="9" id="KW-1133">Transmembrane helix</keyword>
<dbReference type="EC" id="2.7.11.1" evidence="1"/>
<keyword evidence="5 11" id="KW-0418">Kinase</keyword>
<feature type="binding site" evidence="7">
    <location>
        <position position="37"/>
    </location>
    <ligand>
        <name>ATP</name>
        <dbReference type="ChEBI" id="CHEBI:30616"/>
    </ligand>
</feature>
<comment type="caution">
    <text evidence="11">The sequence shown here is derived from an EMBL/GenBank/DDBJ whole genome shotgun (WGS) entry which is preliminary data.</text>
</comment>
<proteinExistence type="predicted"/>
<dbReference type="InterPro" id="IPR008271">
    <property type="entry name" value="Ser/Thr_kinase_AS"/>
</dbReference>
<dbReference type="PROSITE" id="PS00107">
    <property type="entry name" value="PROTEIN_KINASE_ATP"/>
    <property type="match status" value="1"/>
</dbReference>
<keyword evidence="12" id="KW-1185">Reference proteome</keyword>
<evidence type="ECO:0000256" key="2">
    <source>
        <dbReference type="ARBA" id="ARBA00022527"/>
    </source>
</evidence>
<feature type="transmembrane region" description="Helical" evidence="9">
    <location>
        <begin position="377"/>
        <end position="402"/>
    </location>
</feature>
<reference evidence="11 12" key="1">
    <citation type="submission" date="2024-02" db="EMBL/GenBank/DDBJ databases">
        <title>Full genome sequence of Nocardioides kribbensis.</title>
        <authorList>
            <person name="Poletto B.L."/>
            <person name="Silva G."/>
            <person name="Galante D."/>
            <person name="Campos K.R."/>
            <person name="Santos M.B.N."/>
            <person name="Sacchi C.T."/>
        </authorList>
    </citation>
    <scope>NUCLEOTIDE SEQUENCE [LARGE SCALE GENOMIC DNA]</scope>
    <source>
        <strain evidence="11 12">O4R</strain>
    </source>
</reference>
<evidence type="ECO:0000256" key="1">
    <source>
        <dbReference type="ARBA" id="ARBA00012513"/>
    </source>
</evidence>
<accession>A0ABV1P0Z4</accession>
<keyword evidence="6 7" id="KW-0067">ATP-binding</keyword>
<evidence type="ECO:0000256" key="9">
    <source>
        <dbReference type="SAM" id="Phobius"/>
    </source>
</evidence>
<evidence type="ECO:0000256" key="7">
    <source>
        <dbReference type="PROSITE-ProRule" id="PRU10141"/>
    </source>
</evidence>
<sequence length="552" mass="58477">MPSRLGRYAVRRRVGSGGFATVWLAYDEQLDSPVAVKVLADNWTEDLQVRRRFLEEGRYLRRVDSPHVVRVYDAGELDDGRPYLVMSYADQGTLADRLEVEGLTARQALEVVRQVGLGLQALHDLDILHRDVKPANVLFRTTRGGHAGPGVTTSAAPPVTPVGPDPHLSADAWADRCGFHQPAGETRDPADATAATGDVQALLGDLGLGKALDVSSRLTMVAGTPSYVAPEQARAEAPDARADQYSLGALAYLLLTGRPAHAHTSLQAAAHPDDPAPLSTEERPFPPEVDAVVRRALAVDRDERWPDVTAFVAALSAALDPLVGRQGSTGSISRPWLPLDPELTQPGARPSVHQPSGELPEPSPPARTARPTRRRRVAGALVAAVAGVLALGAGAVAGYAWVDGRAPERLTVSDATGRLAVEVPAGWDAAEADEPWAGPAGDASYDALSVGTDASWTDPDSDGEGVFLGLMAGDALPTLMPGHAECESPQEPVTSTVDGRPTRTVVHTGCPGGVTVERVVRVAVNRLLWVQVRSDTTAEAYRVLDSVRTYGL</sequence>
<keyword evidence="9" id="KW-0472">Membrane</keyword>
<dbReference type="SUPFAM" id="SSF56112">
    <property type="entry name" value="Protein kinase-like (PK-like)"/>
    <property type="match status" value="1"/>
</dbReference>
<evidence type="ECO:0000256" key="8">
    <source>
        <dbReference type="SAM" id="MobiDB-lite"/>
    </source>
</evidence>
<evidence type="ECO:0000256" key="3">
    <source>
        <dbReference type="ARBA" id="ARBA00022679"/>
    </source>
</evidence>
<evidence type="ECO:0000313" key="12">
    <source>
        <dbReference type="Proteomes" id="UP001482520"/>
    </source>
</evidence>
<evidence type="ECO:0000313" key="11">
    <source>
        <dbReference type="EMBL" id="MEQ7848429.1"/>
    </source>
</evidence>
<keyword evidence="4 7" id="KW-0547">Nucleotide-binding</keyword>
<dbReference type="PANTHER" id="PTHR43289:SF6">
    <property type="entry name" value="SERINE_THREONINE-PROTEIN KINASE NEKL-3"/>
    <property type="match status" value="1"/>
</dbReference>
<dbReference type="CDD" id="cd14014">
    <property type="entry name" value="STKc_PknB_like"/>
    <property type="match status" value="1"/>
</dbReference>
<dbReference type="PROSITE" id="PS00108">
    <property type="entry name" value="PROTEIN_KINASE_ST"/>
    <property type="match status" value="1"/>
</dbReference>
<evidence type="ECO:0000256" key="4">
    <source>
        <dbReference type="ARBA" id="ARBA00022741"/>
    </source>
</evidence>
<dbReference type="RefSeq" id="WP_349805087.1">
    <property type="nucleotide sequence ID" value="NZ_JBEGDP010000017.1"/>
</dbReference>
<dbReference type="PANTHER" id="PTHR43289">
    <property type="entry name" value="MITOGEN-ACTIVATED PROTEIN KINASE KINASE KINASE 20-RELATED"/>
    <property type="match status" value="1"/>
</dbReference>
<name>A0ABV1P0Z4_9ACTN</name>
<feature type="domain" description="Protein kinase" evidence="10">
    <location>
        <begin position="8"/>
        <end position="323"/>
    </location>
</feature>
<keyword evidence="9" id="KW-0812">Transmembrane</keyword>
<feature type="region of interest" description="Disordered" evidence="8">
    <location>
        <begin position="264"/>
        <end position="284"/>
    </location>
</feature>